<accession>A0A1U7IJR1</accession>
<keyword evidence="1" id="KW-0472">Membrane</keyword>
<feature type="transmembrane region" description="Helical" evidence="1">
    <location>
        <begin position="44"/>
        <end position="66"/>
    </location>
</feature>
<evidence type="ECO:0000313" key="3">
    <source>
        <dbReference type="Proteomes" id="UP000185860"/>
    </source>
</evidence>
<proteinExistence type="predicted"/>
<keyword evidence="1" id="KW-1133">Transmembrane helix</keyword>
<sequence length="70" mass="8405">MYQNQTDRDQYSTIDLEGVHLTVDKAVNRPIKNYFLILIYFKQLCYSILFLLLLFFIVIPLFWLTLLADE</sequence>
<dbReference type="AlphaFoldDB" id="A0A1U7IJR1"/>
<reference evidence="2 3" key="1">
    <citation type="submission" date="2016-11" db="EMBL/GenBank/DDBJ databases">
        <title>Draft Genome Sequences of Nine Cyanobacterial Strains from Diverse Habitats.</title>
        <authorList>
            <person name="Zhu T."/>
            <person name="Hou S."/>
            <person name="Lu X."/>
            <person name="Hess W.R."/>
        </authorList>
    </citation>
    <scope>NUCLEOTIDE SEQUENCE [LARGE SCALE GENOMIC DNA]</scope>
    <source>
        <strain evidence="2 3">IAM M-71</strain>
    </source>
</reference>
<protein>
    <submittedName>
        <fullName evidence="2">Uncharacterized protein</fullName>
    </submittedName>
</protein>
<evidence type="ECO:0000313" key="2">
    <source>
        <dbReference type="EMBL" id="OKH37349.1"/>
    </source>
</evidence>
<comment type="caution">
    <text evidence="2">The sequence shown here is derived from an EMBL/GenBank/DDBJ whole genome shotgun (WGS) entry which is preliminary data.</text>
</comment>
<evidence type="ECO:0000256" key="1">
    <source>
        <dbReference type="SAM" id="Phobius"/>
    </source>
</evidence>
<name>A0A1U7IJR1_9CYAN</name>
<keyword evidence="1" id="KW-0812">Transmembrane</keyword>
<gene>
    <name evidence="2" type="ORF">NIES2119_13965</name>
</gene>
<dbReference type="EMBL" id="MRCE01000012">
    <property type="protein sequence ID" value="OKH37349.1"/>
    <property type="molecule type" value="Genomic_DNA"/>
</dbReference>
<organism evidence="2 3">
    <name type="scientific">[Phormidium ambiguum] IAM M-71</name>
    <dbReference type="NCBI Taxonomy" id="454136"/>
    <lineage>
        <taxon>Bacteria</taxon>
        <taxon>Bacillati</taxon>
        <taxon>Cyanobacteriota</taxon>
        <taxon>Cyanophyceae</taxon>
        <taxon>Oscillatoriophycideae</taxon>
        <taxon>Aerosakkonematales</taxon>
        <taxon>Aerosakkonemataceae</taxon>
        <taxon>Floridanema</taxon>
    </lineage>
</organism>
<dbReference type="Proteomes" id="UP000185860">
    <property type="component" value="Unassembled WGS sequence"/>
</dbReference>